<reference evidence="1 2" key="1">
    <citation type="submission" date="2016-01" db="EMBL/GenBank/DDBJ databases">
        <title>The new phylogeny of the genus Mycobacterium.</title>
        <authorList>
            <person name="Tarcisio F."/>
            <person name="Conor M."/>
            <person name="Antonella G."/>
            <person name="Elisabetta G."/>
            <person name="Giulia F.S."/>
            <person name="Sara T."/>
            <person name="Anna F."/>
            <person name="Clotilde B."/>
            <person name="Roberto B."/>
            <person name="Veronica D.S."/>
            <person name="Fabio R."/>
            <person name="Monica P."/>
            <person name="Olivier J."/>
            <person name="Enrico T."/>
            <person name="Nicola S."/>
        </authorList>
    </citation>
    <scope>NUCLEOTIDE SEQUENCE [LARGE SCALE GENOMIC DNA]</scope>
    <source>
        <strain evidence="1 2">DSM 44572</strain>
    </source>
</reference>
<evidence type="ECO:0000313" key="1">
    <source>
        <dbReference type="EMBL" id="ORW20920.1"/>
    </source>
</evidence>
<dbReference type="EMBL" id="LQPJ01000121">
    <property type="protein sequence ID" value="ORW20920.1"/>
    <property type="molecule type" value="Genomic_DNA"/>
</dbReference>
<comment type="caution">
    <text evidence="1">The sequence shown here is derived from an EMBL/GenBank/DDBJ whole genome shotgun (WGS) entry which is preliminary data.</text>
</comment>
<proteinExistence type="predicted"/>
<name>A0A1X1ZCE0_9MYCO</name>
<gene>
    <name evidence="1" type="ORF">AWC19_14245</name>
</gene>
<dbReference type="RefSeq" id="WP_085079645.1">
    <property type="nucleotide sequence ID" value="NZ_JACKRZ010000129.1"/>
</dbReference>
<accession>A0A1X1ZCE0</accession>
<dbReference type="OrthoDB" id="4764619at2"/>
<organism evidence="1 2">
    <name type="scientific">Mycobacterium palustre</name>
    <dbReference type="NCBI Taxonomy" id="153971"/>
    <lineage>
        <taxon>Bacteria</taxon>
        <taxon>Bacillati</taxon>
        <taxon>Actinomycetota</taxon>
        <taxon>Actinomycetes</taxon>
        <taxon>Mycobacteriales</taxon>
        <taxon>Mycobacteriaceae</taxon>
        <taxon>Mycobacterium</taxon>
        <taxon>Mycobacterium simiae complex</taxon>
    </lineage>
</organism>
<dbReference type="Proteomes" id="UP000193529">
    <property type="component" value="Unassembled WGS sequence"/>
</dbReference>
<dbReference type="AlphaFoldDB" id="A0A1X1ZCE0"/>
<protein>
    <submittedName>
        <fullName evidence="1">Uncharacterized protein</fullName>
    </submittedName>
</protein>
<sequence length="151" mass="16152">MPNQDVSNLIARRLGEGLTHPGDGKSGPVVLPLPMFRATTIPRAQAEHFAAQAGLPGPNVAQLTGEAIVHSVEQDGWAFIRQTELEQLREAAAGKPPPSGRMTLQFSCNVCHNRLFRLNVDVNNPAVNGPHLLEQLSKLTAGCPHTPEATA</sequence>
<evidence type="ECO:0000313" key="2">
    <source>
        <dbReference type="Proteomes" id="UP000193529"/>
    </source>
</evidence>
<keyword evidence="2" id="KW-1185">Reference proteome</keyword>
<dbReference type="STRING" id="153971.AWC19_14245"/>